<sequence>MQLVQKAAQGARRAVDALGKARREDGAAGGLRPARACPGRVSEQTPPCVVAVWGCRARRPVAPNHAEGEESAEQWPGFGRRCQRPPLMSTSDEARAVLQRWNTSWRWEERGHLGEEHRGALESQDPATHARSGRGAGRDGTSLSCLYRAGGVAVTLAAPPSPAVGLGRGDLLSASRGGGIPASHRLRLAVLAQRPPGVPLQAIQCGGARGRGGKTRPQTEQLGARLGLERGGPPLRLQTWSWCGVRTYLGLGNGVDEGRFRREARKGDARSGDALRHGSWPIHPLHTPSSPGTTQAALAAKTNSPSCPPTMHTID</sequence>
<gene>
    <name evidence="2 4" type="ORF">BDZ99DRAFT_497211</name>
</gene>
<accession>A0A6A6YRQ3</accession>
<reference evidence="4" key="2">
    <citation type="submission" date="2020-04" db="EMBL/GenBank/DDBJ databases">
        <authorList>
            <consortium name="NCBI Genome Project"/>
        </authorList>
    </citation>
    <scope>NUCLEOTIDE SEQUENCE</scope>
    <source>
        <strain evidence="4">CBS 304.34</strain>
    </source>
</reference>
<organism evidence="2">
    <name type="scientific">Mytilinidion resinicola</name>
    <dbReference type="NCBI Taxonomy" id="574789"/>
    <lineage>
        <taxon>Eukaryota</taxon>
        <taxon>Fungi</taxon>
        <taxon>Dikarya</taxon>
        <taxon>Ascomycota</taxon>
        <taxon>Pezizomycotina</taxon>
        <taxon>Dothideomycetes</taxon>
        <taxon>Pleosporomycetidae</taxon>
        <taxon>Mytilinidiales</taxon>
        <taxon>Mytilinidiaceae</taxon>
        <taxon>Mytilinidion</taxon>
    </lineage>
</organism>
<evidence type="ECO:0000313" key="2">
    <source>
        <dbReference type="EMBL" id="KAF2811451.1"/>
    </source>
</evidence>
<dbReference type="GeneID" id="54464394"/>
<proteinExistence type="predicted"/>
<dbReference type="RefSeq" id="XP_033578415.1">
    <property type="nucleotide sequence ID" value="XM_033723501.1"/>
</dbReference>
<reference evidence="4" key="3">
    <citation type="submission" date="2025-04" db="UniProtKB">
        <authorList>
            <consortium name="RefSeq"/>
        </authorList>
    </citation>
    <scope>IDENTIFICATION</scope>
    <source>
        <strain evidence="4">CBS 304.34</strain>
    </source>
</reference>
<feature type="region of interest" description="Disordered" evidence="1">
    <location>
        <begin position="115"/>
        <end position="138"/>
    </location>
</feature>
<dbReference type="Proteomes" id="UP000504636">
    <property type="component" value="Unplaced"/>
</dbReference>
<feature type="compositionally biased region" description="Basic and acidic residues" evidence="1">
    <location>
        <begin position="264"/>
        <end position="276"/>
    </location>
</feature>
<evidence type="ECO:0000256" key="1">
    <source>
        <dbReference type="SAM" id="MobiDB-lite"/>
    </source>
</evidence>
<feature type="region of interest" description="Disordered" evidence="1">
    <location>
        <begin position="264"/>
        <end position="295"/>
    </location>
</feature>
<name>A0A6A6YRQ3_9PEZI</name>
<reference evidence="2 4" key="1">
    <citation type="journal article" date="2020" name="Stud. Mycol.">
        <title>101 Dothideomycetes genomes: a test case for predicting lifestyles and emergence of pathogens.</title>
        <authorList>
            <person name="Haridas S."/>
            <person name="Albert R."/>
            <person name="Binder M."/>
            <person name="Bloem J."/>
            <person name="Labutti K."/>
            <person name="Salamov A."/>
            <person name="Andreopoulos B."/>
            <person name="Baker S."/>
            <person name="Barry K."/>
            <person name="Bills G."/>
            <person name="Bluhm B."/>
            <person name="Cannon C."/>
            <person name="Castanera R."/>
            <person name="Culley D."/>
            <person name="Daum C."/>
            <person name="Ezra D."/>
            <person name="Gonzalez J."/>
            <person name="Henrissat B."/>
            <person name="Kuo A."/>
            <person name="Liang C."/>
            <person name="Lipzen A."/>
            <person name="Lutzoni F."/>
            <person name="Magnuson J."/>
            <person name="Mondo S."/>
            <person name="Nolan M."/>
            <person name="Ohm R."/>
            <person name="Pangilinan J."/>
            <person name="Park H.-J."/>
            <person name="Ramirez L."/>
            <person name="Alfaro M."/>
            <person name="Sun H."/>
            <person name="Tritt A."/>
            <person name="Yoshinaga Y."/>
            <person name="Zwiers L.-H."/>
            <person name="Turgeon B."/>
            <person name="Goodwin S."/>
            <person name="Spatafora J."/>
            <person name="Crous P."/>
            <person name="Grigoriev I."/>
        </authorList>
    </citation>
    <scope>NUCLEOTIDE SEQUENCE</scope>
    <source>
        <strain evidence="2 4">CBS 304.34</strain>
    </source>
</reference>
<evidence type="ECO:0000313" key="3">
    <source>
        <dbReference type="Proteomes" id="UP000504636"/>
    </source>
</evidence>
<evidence type="ECO:0000313" key="4">
    <source>
        <dbReference type="RefSeq" id="XP_033578415.1"/>
    </source>
</evidence>
<protein>
    <submittedName>
        <fullName evidence="2 4">Uncharacterized protein</fullName>
    </submittedName>
</protein>
<dbReference type="AlphaFoldDB" id="A0A6A6YRQ3"/>
<keyword evidence="3" id="KW-1185">Reference proteome</keyword>
<dbReference type="EMBL" id="MU003698">
    <property type="protein sequence ID" value="KAF2811451.1"/>
    <property type="molecule type" value="Genomic_DNA"/>
</dbReference>